<keyword evidence="4 5" id="KW-0413">Isomerase</keyword>
<feature type="binding site" evidence="5">
    <location>
        <begin position="22"/>
        <end position="23"/>
    </location>
    <ligand>
        <name>substrate</name>
    </ligand>
</feature>
<evidence type="ECO:0000256" key="5">
    <source>
        <dbReference type="HAMAP-Rule" id="MF_01039"/>
    </source>
</evidence>
<evidence type="ECO:0000256" key="4">
    <source>
        <dbReference type="ARBA" id="ARBA00023235"/>
    </source>
</evidence>
<comment type="subunit">
    <text evidence="5">Homodimer.</text>
</comment>
<dbReference type="NCBIfam" id="TIGR01258">
    <property type="entry name" value="pgm_1"/>
    <property type="match status" value="1"/>
</dbReference>
<dbReference type="InterPro" id="IPR029033">
    <property type="entry name" value="His_PPase_superfam"/>
</dbReference>
<feature type="binding site" evidence="5">
    <location>
        <position position="99"/>
    </location>
    <ligand>
        <name>substrate</name>
    </ligand>
</feature>
<dbReference type="EC" id="5.4.2.11" evidence="5 6"/>
<protein>
    <recommendedName>
        <fullName evidence="5 6">2,3-bisphosphoglycerate-dependent phosphoglycerate mutase</fullName>
        <shortName evidence="5">BPG-dependent PGAM</shortName>
        <shortName evidence="5">PGAM</shortName>
        <shortName evidence="5">Phosphoglyceromutase</shortName>
        <shortName evidence="5">dPGM</shortName>
        <ecNumber evidence="5 6">5.4.2.11</ecNumber>
    </recommendedName>
</protein>
<dbReference type="SUPFAM" id="SSF53254">
    <property type="entry name" value="Phosphoglycerate mutase-like"/>
    <property type="match status" value="1"/>
</dbReference>
<dbReference type="Gene3D" id="3.40.50.1240">
    <property type="entry name" value="Phosphoglycerate mutase-like"/>
    <property type="match status" value="1"/>
</dbReference>
<proteinExistence type="inferred from homology"/>
<dbReference type="HAMAP" id="MF_01039">
    <property type="entry name" value="PGAM_GpmA"/>
    <property type="match status" value="1"/>
</dbReference>
<evidence type="ECO:0000256" key="3">
    <source>
        <dbReference type="ARBA" id="ARBA00023152"/>
    </source>
</evidence>
<feature type="binding site" evidence="5">
    <location>
        <begin position="115"/>
        <end position="116"/>
    </location>
    <ligand>
        <name>substrate</name>
    </ligand>
</feature>
<feature type="binding site" evidence="5">
    <location>
        <begin position="9"/>
        <end position="16"/>
    </location>
    <ligand>
        <name>substrate</name>
    </ligand>
</feature>
<keyword evidence="3 5" id="KW-0324">Glycolysis</keyword>
<name>A0ABU3BAW5_9GAMM</name>
<dbReference type="InterPro" id="IPR001345">
    <property type="entry name" value="PG/BPGM_mutase_AS"/>
</dbReference>
<dbReference type="GO" id="GO:0004619">
    <property type="term" value="F:phosphoglycerate mutase activity"/>
    <property type="evidence" value="ECO:0007669"/>
    <property type="project" value="UniProtKB-EC"/>
</dbReference>
<dbReference type="Pfam" id="PF00300">
    <property type="entry name" value="His_Phos_1"/>
    <property type="match status" value="1"/>
</dbReference>
<feature type="binding site" evidence="5">
    <location>
        <begin position="184"/>
        <end position="185"/>
    </location>
    <ligand>
        <name>substrate</name>
    </ligand>
</feature>
<evidence type="ECO:0000256" key="2">
    <source>
        <dbReference type="ARBA" id="ARBA00022432"/>
    </source>
</evidence>
<dbReference type="CDD" id="cd07067">
    <property type="entry name" value="HP_PGM_like"/>
    <property type="match status" value="1"/>
</dbReference>
<comment type="caution">
    <text evidence="7">The sequence shown here is derived from an EMBL/GenBank/DDBJ whole genome shotgun (WGS) entry which is preliminary data.</text>
</comment>
<comment type="function">
    <text evidence="5 6">Catalyzes the interconversion of 2-phosphoglycerate and 3-phosphoglycerate.</text>
</comment>
<feature type="binding site" evidence="5">
    <location>
        <position position="61"/>
    </location>
    <ligand>
        <name>substrate</name>
    </ligand>
</feature>
<dbReference type="InterPro" id="IPR013078">
    <property type="entry name" value="His_Pase_superF_clade-1"/>
</dbReference>
<evidence type="ECO:0000313" key="8">
    <source>
        <dbReference type="Proteomes" id="UP001259982"/>
    </source>
</evidence>
<dbReference type="EMBL" id="JAVRHY010000012">
    <property type="protein sequence ID" value="MDT0619260.1"/>
    <property type="molecule type" value="Genomic_DNA"/>
</dbReference>
<dbReference type="PROSITE" id="PS00175">
    <property type="entry name" value="PG_MUTASE"/>
    <property type="match status" value="1"/>
</dbReference>
<gene>
    <name evidence="5 7" type="primary">gpmA</name>
    <name evidence="7" type="ORF">RM531_12310</name>
</gene>
<sequence length="251" mass="28065">MSSTLVLLRHGQSQWNLENRFTGWVDVPLTEQGEAEAREAGRLLAAEGLRFDEAHTSMLSRAIRTLWLALGDMDQPWVPVTRHWRLNERHYGALTGLDKAETAARHGEDQVHVWRRSYDIPPPPIEPDRDDDPCRDPRYDFLDDRVLPATESLKLTLKRVLPYWHDALAPALKQGRTLLVAAHGNSLRALVKYLDDVPDDEITQLNIPTGVPLRYRLDDRLRVIESGYLGDADKAAAAAAAVANQAGGGKG</sequence>
<feature type="active site" description="Proton donor/acceptor" evidence="5">
    <location>
        <position position="88"/>
    </location>
</feature>
<keyword evidence="2 5" id="KW-0312">Gluconeogenesis</keyword>
<reference evidence="7 8" key="1">
    <citation type="submission" date="2023-09" db="EMBL/GenBank/DDBJ databases">
        <authorList>
            <person name="Rey-Velasco X."/>
        </authorList>
    </citation>
    <scope>NUCLEOTIDE SEQUENCE [LARGE SCALE GENOMIC DNA]</scope>
    <source>
        <strain evidence="7 8">P385</strain>
    </source>
</reference>
<evidence type="ECO:0000256" key="1">
    <source>
        <dbReference type="ARBA" id="ARBA00006717"/>
    </source>
</evidence>
<feature type="binding site" evidence="5">
    <location>
        <begin position="88"/>
        <end position="91"/>
    </location>
    <ligand>
        <name>substrate</name>
    </ligand>
</feature>
<dbReference type="Proteomes" id="UP001259982">
    <property type="component" value="Unassembled WGS sequence"/>
</dbReference>
<evidence type="ECO:0000256" key="6">
    <source>
        <dbReference type="RuleBase" id="RU004512"/>
    </source>
</evidence>
<comment type="catalytic activity">
    <reaction evidence="5 6">
        <text>(2R)-2-phosphoglycerate = (2R)-3-phosphoglycerate</text>
        <dbReference type="Rhea" id="RHEA:15901"/>
        <dbReference type="ChEBI" id="CHEBI:58272"/>
        <dbReference type="ChEBI" id="CHEBI:58289"/>
        <dbReference type="EC" id="5.4.2.11"/>
    </reaction>
</comment>
<comment type="pathway">
    <text evidence="5 6">Carbohydrate degradation; glycolysis; pyruvate from D-glyceraldehyde 3-phosphate: step 3/5.</text>
</comment>
<accession>A0ABU3BAW5</accession>
<dbReference type="NCBIfam" id="NF010713">
    <property type="entry name" value="PRK14115.1"/>
    <property type="match status" value="1"/>
</dbReference>
<comment type="similarity">
    <text evidence="1 5">Belongs to the phosphoglycerate mutase family. BPG-dependent PGAM subfamily.</text>
</comment>
<dbReference type="InterPro" id="IPR005952">
    <property type="entry name" value="Phosphogly_mut1"/>
</dbReference>
<dbReference type="SMART" id="SM00855">
    <property type="entry name" value="PGAM"/>
    <property type="match status" value="1"/>
</dbReference>
<feature type="site" description="Transition state stabilizer" evidence="5">
    <location>
        <position position="183"/>
    </location>
</feature>
<organism evidence="7 8">
    <name type="scientific">Spectribacter acetivorans</name>
    <dbReference type="NCBI Taxonomy" id="3075603"/>
    <lineage>
        <taxon>Bacteria</taxon>
        <taxon>Pseudomonadati</taxon>
        <taxon>Pseudomonadota</taxon>
        <taxon>Gammaproteobacteria</taxon>
        <taxon>Salinisphaerales</taxon>
        <taxon>Salinisphaeraceae</taxon>
        <taxon>Spectribacter</taxon>
    </lineage>
</organism>
<dbReference type="PANTHER" id="PTHR11931">
    <property type="entry name" value="PHOSPHOGLYCERATE MUTASE"/>
    <property type="match status" value="1"/>
</dbReference>
<evidence type="ECO:0000313" key="7">
    <source>
        <dbReference type="EMBL" id="MDT0619260.1"/>
    </source>
</evidence>
<dbReference type="PIRSF" id="PIRSF000709">
    <property type="entry name" value="6PFK_2-Ptase"/>
    <property type="match status" value="1"/>
</dbReference>
<feature type="active site" description="Tele-phosphohistidine intermediate" evidence="5">
    <location>
        <position position="10"/>
    </location>
</feature>
<keyword evidence="8" id="KW-1185">Reference proteome</keyword>
<dbReference type="RefSeq" id="WP_311659634.1">
    <property type="nucleotide sequence ID" value="NZ_JAVRHY010000012.1"/>
</dbReference>